<dbReference type="InterPro" id="IPR000595">
    <property type="entry name" value="cNMP-bd_dom"/>
</dbReference>
<protein>
    <recommendedName>
        <fullName evidence="1">Cyclic nucleotide-binding domain-containing protein</fullName>
    </recommendedName>
</protein>
<keyword evidence="3" id="KW-1185">Reference proteome</keyword>
<gene>
    <name evidence="2" type="ORF">GCM10023321_73210</name>
</gene>
<evidence type="ECO:0000313" key="2">
    <source>
        <dbReference type="EMBL" id="GAA5172834.1"/>
    </source>
</evidence>
<organism evidence="2 3">
    <name type="scientific">Pseudonocardia eucalypti</name>
    <dbReference type="NCBI Taxonomy" id="648755"/>
    <lineage>
        <taxon>Bacteria</taxon>
        <taxon>Bacillati</taxon>
        <taxon>Actinomycetota</taxon>
        <taxon>Actinomycetes</taxon>
        <taxon>Pseudonocardiales</taxon>
        <taxon>Pseudonocardiaceae</taxon>
        <taxon>Pseudonocardia</taxon>
    </lineage>
</organism>
<evidence type="ECO:0000259" key="1">
    <source>
        <dbReference type="PROSITE" id="PS50042"/>
    </source>
</evidence>
<accession>A0ABP9R7V1</accession>
<comment type="caution">
    <text evidence="2">The sequence shown here is derived from an EMBL/GenBank/DDBJ whole genome shotgun (WGS) entry which is preliminary data.</text>
</comment>
<dbReference type="PROSITE" id="PS50042">
    <property type="entry name" value="CNMP_BINDING_3"/>
    <property type="match status" value="1"/>
</dbReference>
<dbReference type="Proteomes" id="UP001428817">
    <property type="component" value="Unassembled WGS sequence"/>
</dbReference>
<feature type="domain" description="Cyclic nucleotide-binding" evidence="1">
    <location>
        <begin position="115"/>
        <end position="161"/>
    </location>
</feature>
<reference evidence="3" key="1">
    <citation type="journal article" date="2019" name="Int. J. Syst. Evol. Microbiol.">
        <title>The Global Catalogue of Microorganisms (GCM) 10K type strain sequencing project: providing services to taxonomists for standard genome sequencing and annotation.</title>
        <authorList>
            <consortium name="The Broad Institute Genomics Platform"/>
            <consortium name="The Broad Institute Genome Sequencing Center for Infectious Disease"/>
            <person name="Wu L."/>
            <person name="Ma J."/>
        </authorList>
    </citation>
    <scope>NUCLEOTIDE SEQUENCE [LARGE SCALE GENOMIC DNA]</scope>
    <source>
        <strain evidence="3">JCM 18303</strain>
    </source>
</reference>
<sequence length="240" mass="24809">MAGPQLVWCGASRAGKEGLDHGEGSFGVGQYANDALHVHRVGVLDVLGQELDVVLPGVQPGPHLTEARGQQPGERGLGVIAPPRVGVLAGECPVDHLLQRPACLLGGTFQDVALGEPGDQHFVVVGGEQVDEVSGAEAGRGEQVGELGVAVVGVERRAPVVPQPARADLAEVVVRLDSVLLAQVGAQLGERGQHGGRELDRPAVFTERDGEHPARPGAWLGLAAQDRFQPGDQGGAFFGA</sequence>
<evidence type="ECO:0000313" key="3">
    <source>
        <dbReference type="Proteomes" id="UP001428817"/>
    </source>
</evidence>
<dbReference type="EMBL" id="BAABJP010000052">
    <property type="protein sequence ID" value="GAA5172834.1"/>
    <property type="molecule type" value="Genomic_DNA"/>
</dbReference>
<name>A0ABP9R7V1_9PSEU</name>
<proteinExistence type="predicted"/>